<feature type="compositionally biased region" description="Basic residues" evidence="2">
    <location>
        <begin position="148"/>
        <end position="161"/>
    </location>
</feature>
<dbReference type="PROSITE" id="PS50157">
    <property type="entry name" value="ZINC_FINGER_C2H2_2"/>
    <property type="match status" value="1"/>
</dbReference>
<keyword evidence="1" id="KW-0479">Metal-binding</keyword>
<dbReference type="OMA" id="CEAAMLQ"/>
<name>A0A284S606_ARMOS</name>
<sequence length="479" mass="53490">MVENLNSALPYFRTEHTVASLLFNLNKTLVPFSSLSNSTMARQTKNAPKHHCEQCKGKFTRKFDLKRHAKRHLPDESLRKEKHSCPITETGCEAAMLQLSNVKAHIKAKHTDVLHLMCFDCRPAFRRFHDTAALADHVQLEHPPVQKRTSRVPPKPRRKAVKQPQDIVSHLPPTPSNNSDIFPPPPTGRFPFPPSAPPPQNSRVELPDFITIPPSAFPKDEPEPPRSPSHRRTEWYRAPQPQPQLQPEAPSPAPARRCHLTTRNQLTLHKKVRDACGIERARQLPSPAPSSSTTGEGSESSWSRFPSPPPPLTIRLITPASAFDRLPSPHSSGAPSHSSTPPYTSRFIRDDTEARRCHLPTRRSPTVHKKARYICGMERARQLHSPAPSSSTTGEGSGASWSRFPSPPPPPPTSRRITSASTFDTRLPSPPSSGASSRPSTPPYTARVIKTDRAETRWVSPRVWPAVRRLQESDSKMKN</sequence>
<evidence type="ECO:0000256" key="1">
    <source>
        <dbReference type="PROSITE-ProRule" id="PRU00042"/>
    </source>
</evidence>
<reference evidence="5" key="1">
    <citation type="journal article" date="2017" name="Nat. Ecol. Evol.">
        <title>Genome expansion and lineage-specific genetic innovations in the forest pathogenic fungi Armillaria.</title>
        <authorList>
            <person name="Sipos G."/>
            <person name="Prasanna A.N."/>
            <person name="Walter M.C."/>
            <person name="O'Connor E."/>
            <person name="Balint B."/>
            <person name="Krizsan K."/>
            <person name="Kiss B."/>
            <person name="Hess J."/>
            <person name="Varga T."/>
            <person name="Slot J."/>
            <person name="Riley R."/>
            <person name="Boka B."/>
            <person name="Rigling D."/>
            <person name="Barry K."/>
            <person name="Lee J."/>
            <person name="Mihaltcheva S."/>
            <person name="LaButti K."/>
            <person name="Lipzen A."/>
            <person name="Waldron R."/>
            <person name="Moloney N.M."/>
            <person name="Sperisen C."/>
            <person name="Kredics L."/>
            <person name="Vagvoelgyi C."/>
            <person name="Patrignani A."/>
            <person name="Fitzpatrick D."/>
            <person name="Nagy I."/>
            <person name="Doyle S."/>
            <person name="Anderson J.B."/>
            <person name="Grigoriev I.V."/>
            <person name="Gueldener U."/>
            <person name="Muensterkoetter M."/>
            <person name="Nagy L.G."/>
        </authorList>
    </citation>
    <scope>NUCLEOTIDE SEQUENCE [LARGE SCALE GENOMIC DNA]</scope>
    <source>
        <strain evidence="5">C18/9</strain>
    </source>
</reference>
<evidence type="ECO:0000256" key="2">
    <source>
        <dbReference type="SAM" id="MobiDB-lite"/>
    </source>
</evidence>
<feature type="compositionally biased region" description="Low complexity" evidence="2">
    <location>
        <begin position="328"/>
        <end position="342"/>
    </location>
</feature>
<dbReference type="EMBL" id="FUEG01000035">
    <property type="protein sequence ID" value="SJL16443.1"/>
    <property type="molecule type" value="Genomic_DNA"/>
</dbReference>
<dbReference type="AlphaFoldDB" id="A0A284S606"/>
<evidence type="ECO:0000313" key="5">
    <source>
        <dbReference type="Proteomes" id="UP000219338"/>
    </source>
</evidence>
<feature type="compositionally biased region" description="Pro residues" evidence="2">
    <location>
        <begin position="182"/>
        <end position="200"/>
    </location>
</feature>
<dbReference type="GO" id="GO:0008270">
    <property type="term" value="F:zinc ion binding"/>
    <property type="evidence" value="ECO:0007669"/>
    <property type="project" value="UniProtKB-KW"/>
</dbReference>
<dbReference type="PROSITE" id="PS00028">
    <property type="entry name" value="ZINC_FINGER_C2H2_1"/>
    <property type="match status" value="1"/>
</dbReference>
<feature type="region of interest" description="Disordered" evidence="2">
    <location>
        <begin position="280"/>
        <end position="456"/>
    </location>
</feature>
<dbReference type="OrthoDB" id="654211at2759"/>
<keyword evidence="1" id="KW-0862">Zinc</keyword>
<dbReference type="InterPro" id="IPR013087">
    <property type="entry name" value="Znf_C2H2_type"/>
</dbReference>
<evidence type="ECO:0000259" key="3">
    <source>
        <dbReference type="PROSITE" id="PS50157"/>
    </source>
</evidence>
<accession>A0A284S606</accession>
<proteinExistence type="predicted"/>
<organism evidence="4 5">
    <name type="scientific">Armillaria ostoyae</name>
    <name type="common">Armillaria root rot fungus</name>
    <dbReference type="NCBI Taxonomy" id="47428"/>
    <lineage>
        <taxon>Eukaryota</taxon>
        <taxon>Fungi</taxon>
        <taxon>Dikarya</taxon>
        <taxon>Basidiomycota</taxon>
        <taxon>Agaricomycotina</taxon>
        <taxon>Agaricomycetes</taxon>
        <taxon>Agaricomycetidae</taxon>
        <taxon>Agaricales</taxon>
        <taxon>Marasmiineae</taxon>
        <taxon>Physalacriaceae</taxon>
        <taxon>Armillaria</taxon>
    </lineage>
</organism>
<dbReference type="SMART" id="SM00355">
    <property type="entry name" value="ZnF_C2H2"/>
    <property type="match status" value="3"/>
</dbReference>
<feature type="compositionally biased region" description="Basic residues" evidence="2">
    <location>
        <begin position="357"/>
        <end position="372"/>
    </location>
</feature>
<feature type="compositionally biased region" description="Basic and acidic residues" evidence="2">
    <location>
        <begin position="347"/>
        <end position="356"/>
    </location>
</feature>
<dbReference type="Gene3D" id="3.30.160.60">
    <property type="entry name" value="Classic Zinc Finger"/>
    <property type="match status" value="1"/>
</dbReference>
<evidence type="ECO:0000313" key="4">
    <source>
        <dbReference type="EMBL" id="SJL16443.1"/>
    </source>
</evidence>
<keyword evidence="1" id="KW-0863">Zinc-finger</keyword>
<feature type="compositionally biased region" description="Low complexity" evidence="2">
    <location>
        <begin position="289"/>
        <end position="305"/>
    </location>
</feature>
<feature type="region of interest" description="Disordered" evidence="2">
    <location>
        <begin position="139"/>
        <end position="233"/>
    </location>
</feature>
<keyword evidence="5" id="KW-1185">Reference proteome</keyword>
<gene>
    <name evidence="4" type="ORF">ARMOST_19967</name>
</gene>
<protein>
    <recommendedName>
        <fullName evidence="3">C2H2-type domain-containing protein</fullName>
    </recommendedName>
</protein>
<feature type="compositionally biased region" description="Low complexity" evidence="2">
    <location>
        <begin position="385"/>
        <end position="404"/>
    </location>
</feature>
<feature type="domain" description="C2H2-type" evidence="3">
    <location>
        <begin position="50"/>
        <end position="77"/>
    </location>
</feature>
<dbReference type="Proteomes" id="UP000219338">
    <property type="component" value="Unassembled WGS sequence"/>
</dbReference>
<dbReference type="STRING" id="47428.A0A284S606"/>